<dbReference type="SUPFAM" id="SSF56003">
    <property type="entry name" value="Molybdenum cofactor-binding domain"/>
    <property type="match status" value="2"/>
</dbReference>
<dbReference type="InterPro" id="IPR046867">
    <property type="entry name" value="AldOxase/xan_DH_MoCoBD2"/>
</dbReference>
<dbReference type="EC" id="1.3.99.16" evidence="2"/>
<evidence type="ECO:0000313" key="3">
    <source>
        <dbReference type="Proteomes" id="UP000588068"/>
    </source>
</evidence>
<dbReference type="RefSeq" id="WP_184329291.1">
    <property type="nucleotide sequence ID" value="NZ_JACHHZ010000001.1"/>
</dbReference>
<keyword evidence="2" id="KW-0560">Oxidoreductase</keyword>
<dbReference type="Pfam" id="PF02738">
    <property type="entry name" value="MoCoBD_1"/>
    <property type="match status" value="1"/>
</dbReference>
<feature type="domain" description="Aldehyde oxidase/xanthine dehydrogenase a/b hammerhead" evidence="1">
    <location>
        <begin position="242"/>
        <end position="320"/>
    </location>
</feature>
<dbReference type="PANTHER" id="PTHR47495:SF2">
    <property type="entry name" value="ALDEHYDE DEHYDROGENASE"/>
    <property type="match status" value="1"/>
</dbReference>
<keyword evidence="3" id="KW-1185">Reference proteome</keyword>
<dbReference type="InterPro" id="IPR012368">
    <property type="entry name" value="OxRdtase_Mopterin-bd_su_IorB"/>
</dbReference>
<dbReference type="InterPro" id="IPR052516">
    <property type="entry name" value="N-heterocyclic_Hydroxylase"/>
</dbReference>
<dbReference type="InterPro" id="IPR006311">
    <property type="entry name" value="TAT_signal"/>
</dbReference>
<sequence length="727" mass="77321">MGKWTRRAVITAGSLVGGGLALGVGGIAFAPNRIGILSKGDGKEAAQLTTWLKIAPDNMVTAIVPHCEMGQGVHTALTMMLAEELDADWNLVRMEEAPAEEIYANGYIARAFVPGLSDVPKFTERFVDWGTYRLTRLMDLQVTGGSSSVRGTGFLGMRVAGGAARTMLIEAAAKRWNVPVGECETKLSSVIHPGSSRSATYGELAADAAKLDPPVHPQLKSADKYTIVGKPIPRIDIPSKVDGSAKYGIDVAIPGMLYATVAAAPVFGAQLGSVDATPIANLPGVKKVVKLDNAVAVVADSYWRALKALRTLIPTFTETTQRKENSETLASTIGRALEGDESKKIFSSGDAAATIGGAAKAIEAEYRVPFLAHATMEPMNATARIANDRCEVWTGVQDPLAARKVAADASGLDADQVTLYNQQLGGGFGRRLPGAHDFVDQAVRIAKEMSPAPVKLIWSREEDIQHDYYRPAVIGRYKGAVDSKAAPIVWISKFNGAGGEAAHVPYAIAHQDIRAVKFGSHVRQGSWRSVEHSQHGFFTESFIDELAHAAGKEPYEFRRGLLEHAPRHRAVLEKAAWISGWGAAPAAGRARGIALVESFGSIVAEVAEVEIVDGRIKVHNVWAAVDCGYVVNPDTATAQIEGGIIFGLSAAVFNEITIQDGRVAQSNFNDFPLPKIADAPRIKVEFIQSNAALGGLGEPGVPPIAPAVANAVFALTGKRVRSLPLKV</sequence>
<dbReference type="Gene3D" id="3.30.365.10">
    <property type="entry name" value="Aldehyde oxidase/xanthine dehydrogenase, molybdopterin binding domain"/>
    <property type="match status" value="4"/>
</dbReference>
<comment type="caution">
    <text evidence="2">The sequence shown here is derived from an EMBL/GenBank/DDBJ whole genome shotgun (WGS) entry which is preliminary data.</text>
</comment>
<evidence type="ECO:0000313" key="2">
    <source>
        <dbReference type="EMBL" id="MBB6091496.1"/>
    </source>
</evidence>
<dbReference type="PANTHER" id="PTHR47495">
    <property type="entry name" value="ALDEHYDE DEHYDROGENASE"/>
    <property type="match status" value="1"/>
</dbReference>
<accession>A0A841HFF2</accession>
<dbReference type="InterPro" id="IPR037165">
    <property type="entry name" value="AldOxase/xan_DH_Mopterin-bd_sf"/>
</dbReference>
<dbReference type="EMBL" id="JACHHZ010000001">
    <property type="protein sequence ID" value="MBB6091496.1"/>
    <property type="molecule type" value="Genomic_DNA"/>
</dbReference>
<dbReference type="PROSITE" id="PS51318">
    <property type="entry name" value="TAT"/>
    <property type="match status" value="1"/>
</dbReference>
<evidence type="ECO:0000259" key="1">
    <source>
        <dbReference type="SMART" id="SM01008"/>
    </source>
</evidence>
<dbReference type="Gene3D" id="3.90.1170.50">
    <property type="entry name" value="Aldehyde oxidase/xanthine dehydrogenase, a/b hammerhead"/>
    <property type="match status" value="1"/>
</dbReference>
<dbReference type="GO" id="GO:0047121">
    <property type="term" value="F:isoquinoline 1-oxidoreductase activity"/>
    <property type="evidence" value="ECO:0007669"/>
    <property type="project" value="UniProtKB-EC"/>
</dbReference>
<name>A0A841HFF2_9GAMM</name>
<dbReference type="InterPro" id="IPR008274">
    <property type="entry name" value="AldOxase/xan_DH_MoCoBD1"/>
</dbReference>
<dbReference type="PIRSF" id="PIRSF036389">
    <property type="entry name" value="IOR_B"/>
    <property type="match status" value="1"/>
</dbReference>
<dbReference type="AlphaFoldDB" id="A0A841HFF2"/>
<gene>
    <name evidence="2" type="ORF">HNQ60_000342</name>
</gene>
<reference evidence="2 3" key="1">
    <citation type="submission" date="2020-08" db="EMBL/GenBank/DDBJ databases">
        <title>Genomic Encyclopedia of Type Strains, Phase IV (KMG-IV): sequencing the most valuable type-strain genomes for metagenomic binning, comparative biology and taxonomic classification.</title>
        <authorList>
            <person name="Goeker M."/>
        </authorList>
    </citation>
    <scope>NUCLEOTIDE SEQUENCE [LARGE SCALE GENOMIC DNA]</scope>
    <source>
        <strain evidence="2 3">DSM 26723</strain>
    </source>
</reference>
<dbReference type="SMART" id="SM01008">
    <property type="entry name" value="Ald_Xan_dh_C"/>
    <property type="match status" value="1"/>
</dbReference>
<protein>
    <submittedName>
        <fullName evidence="2">Isoquinoline 1-oxidoreductase beta subunit</fullName>
        <ecNumber evidence="2">1.3.99.16</ecNumber>
    </submittedName>
</protein>
<dbReference type="Pfam" id="PF20256">
    <property type="entry name" value="MoCoBD_2"/>
    <property type="match status" value="2"/>
</dbReference>
<organism evidence="2 3">
    <name type="scientific">Povalibacter uvarum</name>
    <dbReference type="NCBI Taxonomy" id="732238"/>
    <lineage>
        <taxon>Bacteria</taxon>
        <taxon>Pseudomonadati</taxon>
        <taxon>Pseudomonadota</taxon>
        <taxon>Gammaproteobacteria</taxon>
        <taxon>Steroidobacterales</taxon>
        <taxon>Steroidobacteraceae</taxon>
        <taxon>Povalibacter</taxon>
    </lineage>
</organism>
<dbReference type="InterPro" id="IPR000674">
    <property type="entry name" value="Ald_Oxase/Xan_DH_a/b"/>
</dbReference>
<proteinExistence type="predicted"/>
<dbReference type="Proteomes" id="UP000588068">
    <property type="component" value="Unassembled WGS sequence"/>
</dbReference>